<sequence>MENDAMSHNDMMYGIQWEAGSNDAKSTRKHIKTQMAIADCTFLRNENQKILLLNYLSEPNSKYKLICSDDLGYSVEPRTSTECYNHDNRKENVCAKDNAESMLDWLRNSNYEDKRWRKKIHVIADFSSYEIIHNVYMIKEFSAFSLGITGQICDELYDVVKPPFKDFEKLQLDYKFTYDYFYDIYGIEWISGTTKYKQFIKILKDYLKYTTFIYIRNSSQKKLLKQLIGDLHCTYICLNKFGYCEPLQMSNECIYHDNPDRNNCVHDNSWNELSAEKERYFERSRAFPR</sequence>
<dbReference type="EMBL" id="JAHXZJ010002609">
    <property type="protein sequence ID" value="KAH0539859.1"/>
    <property type="molecule type" value="Genomic_DNA"/>
</dbReference>
<comment type="caution">
    <text evidence="1">The sequence shown here is derived from an EMBL/GenBank/DDBJ whole genome shotgun (WGS) entry which is preliminary data.</text>
</comment>
<reference evidence="1 2" key="1">
    <citation type="journal article" date="2021" name="J. Hered.">
        <title>A chromosome-level genome assembly of the parasitoid wasp, Cotesia glomerata (Hymenoptera: Braconidae).</title>
        <authorList>
            <person name="Pinto B.J."/>
            <person name="Weis J.J."/>
            <person name="Gamble T."/>
            <person name="Ode P.J."/>
            <person name="Paul R."/>
            <person name="Zaspel J.M."/>
        </authorList>
    </citation>
    <scope>NUCLEOTIDE SEQUENCE [LARGE SCALE GENOMIC DNA]</scope>
    <source>
        <strain evidence="1">CgM1</strain>
    </source>
</reference>
<organism evidence="1 2">
    <name type="scientific">Cotesia glomerata</name>
    <name type="common">Lepidopteran parasitic wasp</name>
    <name type="synonym">Apanteles glomeratus</name>
    <dbReference type="NCBI Taxonomy" id="32391"/>
    <lineage>
        <taxon>Eukaryota</taxon>
        <taxon>Metazoa</taxon>
        <taxon>Ecdysozoa</taxon>
        <taxon>Arthropoda</taxon>
        <taxon>Hexapoda</taxon>
        <taxon>Insecta</taxon>
        <taxon>Pterygota</taxon>
        <taxon>Neoptera</taxon>
        <taxon>Endopterygota</taxon>
        <taxon>Hymenoptera</taxon>
        <taxon>Apocrita</taxon>
        <taxon>Ichneumonoidea</taxon>
        <taxon>Braconidae</taxon>
        <taxon>Microgastrinae</taxon>
        <taxon>Cotesia</taxon>
    </lineage>
</organism>
<protein>
    <submittedName>
        <fullName evidence="1">Uncharacterized protein</fullName>
    </submittedName>
</protein>
<dbReference type="AlphaFoldDB" id="A0AAV7I2F9"/>
<name>A0AAV7I2F9_COTGL</name>
<accession>A0AAV7I2F9</accession>
<dbReference type="Proteomes" id="UP000826195">
    <property type="component" value="Unassembled WGS sequence"/>
</dbReference>
<evidence type="ECO:0000313" key="2">
    <source>
        <dbReference type="Proteomes" id="UP000826195"/>
    </source>
</evidence>
<evidence type="ECO:0000313" key="1">
    <source>
        <dbReference type="EMBL" id="KAH0539859.1"/>
    </source>
</evidence>
<keyword evidence="2" id="KW-1185">Reference proteome</keyword>
<proteinExistence type="predicted"/>
<gene>
    <name evidence="1" type="ORF">KQX54_009198</name>
</gene>